<dbReference type="PROSITE" id="PS51846">
    <property type="entry name" value="CNNM"/>
    <property type="match status" value="1"/>
</dbReference>
<dbReference type="Gene3D" id="3.30.465.10">
    <property type="match status" value="1"/>
</dbReference>
<evidence type="ECO:0000259" key="11">
    <source>
        <dbReference type="PROSITE" id="PS51371"/>
    </source>
</evidence>
<feature type="transmembrane region" description="Helical" evidence="10">
    <location>
        <begin position="99"/>
        <end position="120"/>
    </location>
</feature>
<dbReference type="InterPro" id="IPR002550">
    <property type="entry name" value="CNNM"/>
</dbReference>
<dbReference type="SUPFAM" id="SSF56176">
    <property type="entry name" value="FAD-binding/transporter-associated domain-like"/>
    <property type="match status" value="1"/>
</dbReference>
<keyword evidence="6 8" id="KW-0129">CBS domain</keyword>
<accession>A0A399EKP2</accession>
<dbReference type="GO" id="GO:0005886">
    <property type="term" value="C:plasma membrane"/>
    <property type="evidence" value="ECO:0007669"/>
    <property type="project" value="UniProtKB-SubCell"/>
</dbReference>
<dbReference type="Proteomes" id="UP000265341">
    <property type="component" value="Unassembled WGS sequence"/>
</dbReference>
<evidence type="ECO:0000256" key="1">
    <source>
        <dbReference type="ARBA" id="ARBA00004651"/>
    </source>
</evidence>
<keyword evidence="5 9" id="KW-1133">Transmembrane helix</keyword>
<evidence type="ECO:0000256" key="8">
    <source>
        <dbReference type="PROSITE-ProRule" id="PRU00703"/>
    </source>
</evidence>
<feature type="domain" description="CBS" evidence="11">
    <location>
        <begin position="215"/>
        <end position="276"/>
    </location>
</feature>
<gene>
    <name evidence="13" type="primary">tlyC</name>
    <name evidence="13" type="ORF">Mrose_02958</name>
</gene>
<dbReference type="CDD" id="cd04590">
    <property type="entry name" value="CBS_pair_CorC_HlyC_assoc"/>
    <property type="match status" value="1"/>
</dbReference>
<dbReference type="InterPro" id="IPR036318">
    <property type="entry name" value="FAD-bd_PCMH-like_sf"/>
</dbReference>
<dbReference type="InterPro" id="IPR005170">
    <property type="entry name" value="Transptr-assoc_dom"/>
</dbReference>
<evidence type="ECO:0000256" key="9">
    <source>
        <dbReference type="PROSITE-ProRule" id="PRU01193"/>
    </source>
</evidence>
<dbReference type="Pfam" id="PF00571">
    <property type="entry name" value="CBS"/>
    <property type="match status" value="2"/>
</dbReference>
<dbReference type="PANTHER" id="PTHR43099">
    <property type="entry name" value="UPF0053 PROTEIN YRKA"/>
    <property type="match status" value="1"/>
</dbReference>
<feature type="domain" description="CBS" evidence="11">
    <location>
        <begin position="277"/>
        <end position="336"/>
    </location>
</feature>
<dbReference type="Pfam" id="PF03471">
    <property type="entry name" value="CorC_HlyC"/>
    <property type="match status" value="1"/>
</dbReference>
<name>A0A399EKP2_9DEIN</name>
<dbReference type="EMBL" id="QWLA01000072">
    <property type="protein sequence ID" value="RIH83659.1"/>
    <property type="molecule type" value="Genomic_DNA"/>
</dbReference>
<proteinExistence type="predicted"/>
<evidence type="ECO:0000256" key="2">
    <source>
        <dbReference type="ARBA" id="ARBA00022475"/>
    </source>
</evidence>
<dbReference type="SUPFAM" id="SSF54631">
    <property type="entry name" value="CBS-domain pair"/>
    <property type="match status" value="1"/>
</dbReference>
<comment type="caution">
    <text evidence="13">The sequence shown here is derived from an EMBL/GenBank/DDBJ whole genome shotgun (WGS) entry which is preliminary data.</text>
</comment>
<keyword evidence="3 9" id="KW-0812">Transmembrane</keyword>
<dbReference type="SMART" id="SM00116">
    <property type="entry name" value="CBS"/>
    <property type="match status" value="2"/>
</dbReference>
<evidence type="ECO:0000256" key="6">
    <source>
        <dbReference type="ARBA" id="ARBA00023122"/>
    </source>
</evidence>
<dbReference type="AlphaFoldDB" id="A0A399EKP2"/>
<dbReference type="RefSeq" id="WP_119279590.1">
    <property type="nucleotide sequence ID" value="NZ_QWLA01000072.1"/>
</dbReference>
<evidence type="ECO:0000256" key="4">
    <source>
        <dbReference type="ARBA" id="ARBA00022737"/>
    </source>
</evidence>
<sequence>MEILILLVLTLFNGVFAMSELALVSARKARLQQQAEDGNAGAKAALELLEHPSRLLSTVQVGITLIGTIAGAYGGSTVAKNLEPVVGRVSFLAPYKQEIAFILVVLFISYLSLVLGELVPKRLAMRNPERISTIVAYPMRFVETLSKPLVWLLSVSTDAVLRVFGIRGASETTVTEEEIKVLIDEGTKAGVFEEAEQEIVTSALGLADRQAVSFMTPRHDIVWIDLEEPIEAIRRLIMENPHARFPVAEGSLDKVVGIIRARDLLDGNLTKETIRERMQKPLVVPDGFSGLELLEQFKRERTHMALVVDEYGNLQGLVTLHDILEAIVGDLPGGDEDEEEPWVVAREDGSYLLDGALPVEELKKLFELDELPEEDEYRTLGGFVVNRLEHIPKAGEHFTWHNLRFEVMDMDGNRVDKVLVLPQQPEETPALPEATE</sequence>
<reference evidence="13 14" key="1">
    <citation type="submission" date="2018-08" db="EMBL/GenBank/DDBJ databases">
        <title>Meiothermus roseus NBRC 110900 genome sequencing project.</title>
        <authorList>
            <person name="Da Costa M.S."/>
            <person name="Albuquerque L."/>
            <person name="Raposo P."/>
            <person name="Froufe H.J.C."/>
            <person name="Barroso C.S."/>
            <person name="Egas C."/>
        </authorList>
    </citation>
    <scope>NUCLEOTIDE SEQUENCE [LARGE SCALE GENOMIC DNA]</scope>
    <source>
        <strain evidence="13 14">NBRC 110900</strain>
    </source>
</reference>
<dbReference type="PROSITE" id="PS51371">
    <property type="entry name" value="CBS"/>
    <property type="match status" value="2"/>
</dbReference>
<dbReference type="GO" id="GO:0050660">
    <property type="term" value="F:flavin adenine dinucleotide binding"/>
    <property type="evidence" value="ECO:0007669"/>
    <property type="project" value="InterPro"/>
</dbReference>
<evidence type="ECO:0000313" key="14">
    <source>
        <dbReference type="Proteomes" id="UP000265341"/>
    </source>
</evidence>
<dbReference type="PANTHER" id="PTHR43099:SF2">
    <property type="entry name" value="UPF0053 PROTEIN YRKA"/>
    <property type="match status" value="1"/>
</dbReference>
<dbReference type="FunFam" id="3.30.465.10:FF:000023">
    <property type="entry name" value="Magnesium and cobalt transporter"/>
    <property type="match status" value="1"/>
</dbReference>
<keyword evidence="2" id="KW-1003">Cell membrane</keyword>
<evidence type="ECO:0000259" key="12">
    <source>
        <dbReference type="PROSITE" id="PS51846"/>
    </source>
</evidence>
<organism evidence="13 14">
    <name type="scientific">Calidithermus roseus</name>
    <dbReference type="NCBI Taxonomy" id="1644118"/>
    <lineage>
        <taxon>Bacteria</taxon>
        <taxon>Thermotogati</taxon>
        <taxon>Deinococcota</taxon>
        <taxon>Deinococci</taxon>
        <taxon>Thermales</taxon>
        <taxon>Thermaceae</taxon>
        <taxon>Calidithermus</taxon>
    </lineage>
</organism>
<keyword evidence="7 9" id="KW-0472">Membrane</keyword>
<evidence type="ECO:0000256" key="5">
    <source>
        <dbReference type="ARBA" id="ARBA00022989"/>
    </source>
</evidence>
<dbReference type="OrthoDB" id="9798188at2"/>
<dbReference type="Pfam" id="PF01595">
    <property type="entry name" value="CNNM"/>
    <property type="match status" value="1"/>
</dbReference>
<dbReference type="Gene3D" id="3.10.580.10">
    <property type="entry name" value="CBS-domain"/>
    <property type="match status" value="1"/>
</dbReference>
<dbReference type="InterPro" id="IPR044751">
    <property type="entry name" value="Ion_transp-like_CBS"/>
</dbReference>
<protein>
    <submittedName>
        <fullName evidence="13">Hemolysin C</fullName>
    </submittedName>
</protein>
<dbReference type="InterPro" id="IPR046342">
    <property type="entry name" value="CBS_dom_sf"/>
</dbReference>
<keyword evidence="4" id="KW-0677">Repeat</keyword>
<evidence type="ECO:0000256" key="10">
    <source>
        <dbReference type="SAM" id="Phobius"/>
    </source>
</evidence>
<evidence type="ECO:0000256" key="3">
    <source>
        <dbReference type="ARBA" id="ARBA00022692"/>
    </source>
</evidence>
<dbReference type="InterPro" id="IPR016169">
    <property type="entry name" value="FAD-bd_PCMH_sub2"/>
</dbReference>
<evidence type="ECO:0000313" key="13">
    <source>
        <dbReference type="EMBL" id="RIH83659.1"/>
    </source>
</evidence>
<feature type="domain" description="CNNM transmembrane" evidence="12">
    <location>
        <begin position="1"/>
        <end position="196"/>
    </location>
</feature>
<dbReference type="SMART" id="SM01091">
    <property type="entry name" value="CorC_HlyC"/>
    <property type="match status" value="1"/>
</dbReference>
<keyword evidence="14" id="KW-1185">Reference proteome</keyword>
<dbReference type="InterPro" id="IPR000644">
    <property type="entry name" value="CBS_dom"/>
</dbReference>
<comment type="subcellular location">
    <subcellularLocation>
        <location evidence="1">Cell membrane</location>
        <topology evidence="1">Multi-pass membrane protein</topology>
    </subcellularLocation>
</comment>
<evidence type="ECO:0000256" key="7">
    <source>
        <dbReference type="ARBA" id="ARBA00023136"/>
    </source>
</evidence>
<dbReference type="InterPro" id="IPR051676">
    <property type="entry name" value="UPF0053_domain"/>
</dbReference>